<dbReference type="OrthoDB" id="5568461at2"/>
<dbReference type="EMBL" id="CP036298">
    <property type="protein sequence ID" value="QDV23124.1"/>
    <property type="molecule type" value="Genomic_DNA"/>
</dbReference>
<feature type="chain" id="PRO_5022228930" description="Tll0287-like domain-containing protein" evidence="1">
    <location>
        <begin position="22"/>
        <end position="191"/>
    </location>
</feature>
<gene>
    <name evidence="3" type="ORF">Q31a_14200</name>
</gene>
<accession>A0A518G3G3</accession>
<dbReference type="RefSeq" id="WP_145075689.1">
    <property type="nucleotide sequence ID" value="NZ_CP036298.1"/>
</dbReference>
<proteinExistence type="predicted"/>
<evidence type="ECO:0000313" key="4">
    <source>
        <dbReference type="Proteomes" id="UP000318017"/>
    </source>
</evidence>
<name>A0A518G3G3_9BACT</name>
<feature type="signal peptide" evidence="1">
    <location>
        <begin position="1"/>
        <end position="21"/>
    </location>
</feature>
<organism evidence="3 4">
    <name type="scientific">Aureliella helgolandensis</name>
    <dbReference type="NCBI Taxonomy" id="2527968"/>
    <lineage>
        <taxon>Bacteria</taxon>
        <taxon>Pseudomonadati</taxon>
        <taxon>Planctomycetota</taxon>
        <taxon>Planctomycetia</taxon>
        <taxon>Pirellulales</taxon>
        <taxon>Pirellulaceae</taxon>
        <taxon>Aureliella</taxon>
    </lineage>
</organism>
<evidence type="ECO:0000259" key="2">
    <source>
        <dbReference type="Pfam" id="PF11845"/>
    </source>
</evidence>
<sequence length="191" mass="20935" precursor="true">MKSFVCAFSGVALLGTTLALVSTPWQNSIAQEKDKVAKPADETTKPSEKAIERSRKTVRMLDNIFKQTIVMVTDKYVHDDDDFAAGSAAVLLFKNVSESGENKVRLLDATGDPYEPENVAKNDFEREGIRRIKAGAATHEQVVALKDGSHQLRMVTAVPVVMEKCIMCHAHYADVKPGEAIGVISYTIPIE</sequence>
<dbReference type="AlphaFoldDB" id="A0A518G3G3"/>
<keyword evidence="4" id="KW-1185">Reference proteome</keyword>
<evidence type="ECO:0000256" key="1">
    <source>
        <dbReference type="SAM" id="SignalP"/>
    </source>
</evidence>
<evidence type="ECO:0000313" key="3">
    <source>
        <dbReference type="EMBL" id="QDV23124.1"/>
    </source>
</evidence>
<dbReference type="Proteomes" id="UP000318017">
    <property type="component" value="Chromosome"/>
</dbReference>
<dbReference type="Pfam" id="PF11845">
    <property type="entry name" value="Tll0287-like"/>
    <property type="match status" value="1"/>
</dbReference>
<dbReference type="InterPro" id="IPR021796">
    <property type="entry name" value="Tll0287-like_dom"/>
</dbReference>
<reference evidence="3 4" key="1">
    <citation type="submission" date="2019-02" db="EMBL/GenBank/DDBJ databases">
        <title>Deep-cultivation of Planctomycetes and their phenomic and genomic characterization uncovers novel biology.</title>
        <authorList>
            <person name="Wiegand S."/>
            <person name="Jogler M."/>
            <person name="Boedeker C."/>
            <person name="Pinto D."/>
            <person name="Vollmers J."/>
            <person name="Rivas-Marin E."/>
            <person name="Kohn T."/>
            <person name="Peeters S.H."/>
            <person name="Heuer A."/>
            <person name="Rast P."/>
            <person name="Oberbeckmann S."/>
            <person name="Bunk B."/>
            <person name="Jeske O."/>
            <person name="Meyerdierks A."/>
            <person name="Storesund J.E."/>
            <person name="Kallscheuer N."/>
            <person name="Luecker S."/>
            <person name="Lage O.M."/>
            <person name="Pohl T."/>
            <person name="Merkel B.J."/>
            <person name="Hornburger P."/>
            <person name="Mueller R.-W."/>
            <person name="Bruemmer F."/>
            <person name="Labrenz M."/>
            <person name="Spormann A.M."/>
            <person name="Op den Camp H."/>
            <person name="Overmann J."/>
            <person name="Amann R."/>
            <person name="Jetten M.S.M."/>
            <person name="Mascher T."/>
            <person name="Medema M.H."/>
            <person name="Devos D.P."/>
            <person name="Kaster A.-K."/>
            <person name="Ovreas L."/>
            <person name="Rohde M."/>
            <person name="Galperin M.Y."/>
            <person name="Jogler C."/>
        </authorList>
    </citation>
    <scope>NUCLEOTIDE SEQUENCE [LARGE SCALE GENOMIC DNA]</scope>
    <source>
        <strain evidence="3 4">Q31a</strain>
    </source>
</reference>
<feature type="domain" description="Tll0287-like" evidence="2">
    <location>
        <begin position="72"/>
        <end position="189"/>
    </location>
</feature>
<protein>
    <recommendedName>
        <fullName evidence="2">Tll0287-like domain-containing protein</fullName>
    </recommendedName>
</protein>
<dbReference type="KEGG" id="ahel:Q31a_14200"/>
<keyword evidence="1" id="KW-0732">Signal</keyword>